<gene>
    <name evidence="1" type="ORF">ACOLOM_LOCUS4274</name>
</gene>
<evidence type="ECO:0000313" key="1">
    <source>
        <dbReference type="EMBL" id="CAG8536058.1"/>
    </source>
</evidence>
<keyword evidence="2" id="KW-1185">Reference proteome</keyword>
<protein>
    <submittedName>
        <fullName evidence="1">12156_t:CDS:1</fullName>
    </submittedName>
</protein>
<evidence type="ECO:0000313" key="2">
    <source>
        <dbReference type="Proteomes" id="UP000789525"/>
    </source>
</evidence>
<comment type="caution">
    <text evidence="1">The sequence shown here is derived from an EMBL/GenBank/DDBJ whole genome shotgun (WGS) entry which is preliminary data.</text>
</comment>
<proteinExistence type="predicted"/>
<organism evidence="1 2">
    <name type="scientific">Acaulospora colombiana</name>
    <dbReference type="NCBI Taxonomy" id="27376"/>
    <lineage>
        <taxon>Eukaryota</taxon>
        <taxon>Fungi</taxon>
        <taxon>Fungi incertae sedis</taxon>
        <taxon>Mucoromycota</taxon>
        <taxon>Glomeromycotina</taxon>
        <taxon>Glomeromycetes</taxon>
        <taxon>Diversisporales</taxon>
        <taxon>Acaulosporaceae</taxon>
        <taxon>Acaulospora</taxon>
    </lineage>
</organism>
<accession>A0ACA9LKI0</accession>
<name>A0ACA9LKI0_9GLOM</name>
<dbReference type="Proteomes" id="UP000789525">
    <property type="component" value="Unassembled WGS sequence"/>
</dbReference>
<sequence length="477" mass="55562">MSSKKLFHQLSYDLTKLYSDLNFCDVTVEIGKSPNLKIIKAHSAILYYRSPYFRRELSKPDFNNMHKKFKFNIAVEIIEPLIKYIYDGTILLDNKNASEIFHLLSAAEKLCLRELVSYLQQHLLDHHTEWLKRHFKSVRRASFRNDAFQDLQRYCTDMMLNNPDIAFRAIDFRKITEQALVSLLERNDFRMEEVQIWENVIDWGIAQNPALSSDPSNWSAENYNELRSSLQRFLPLIRFQEMTCQQFFEKVQPLSKLLDPKVYEDLEKYFTLSTEDMPVSPLILSTRRSSINSLILTDKHVALISIWIRQSESNLSTSPAASKSHENSENRCELKLLLRGTRDGFSPSVFHQLCDSAAHTIVVFKVKDTGELLGGYNPIKWKSARGWGQASNSFIFSLGDDNIKNSIISRVKRKNMALNYEYSLGPSFGNDDITINGQDFREETKCYSENHCYERPIRKHSGYFSLEEYEVFQVNKI</sequence>
<dbReference type="EMBL" id="CAJVPT010006937">
    <property type="protein sequence ID" value="CAG8536058.1"/>
    <property type="molecule type" value="Genomic_DNA"/>
</dbReference>
<reference evidence="1" key="1">
    <citation type="submission" date="2021-06" db="EMBL/GenBank/DDBJ databases">
        <authorList>
            <person name="Kallberg Y."/>
            <person name="Tangrot J."/>
            <person name="Rosling A."/>
        </authorList>
    </citation>
    <scope>NUCLEOTIDE SEQUENCE</scope>
    <source>
        <strain evidence="1">CL356</strain>
    </source>
</reference>